<evidence type="ECO:0000256" key="2">
    <source>
        <dbReference type="ARBA" id="ARBA00022679"/>
    </source>
</evidence>
<dbReference type="InterPro" id="IPR029026">
    <property type="entry name" value="tRNA_m1G_MTases_N"/>
</dbReference>
<evidence type="ECO:0000259" key="3">
    <source>
        <dbReference type="SMART" id="SM00967"/>
    </source>
</evidence>
<keyword evidence="2" id="KW-0808">Transferase</keyword>
<dbReference type="SUPFAM" id="SSF55315">
    <property type="entry name" value="L30e-like"/>
    <property type="match status" value="1"/>
</dbReference>
<gene>
    <name evidence="4" type="ORF">METZ01_LOCUS429555</name>
</gene>
<dbReference type="SMART" id="SM00967">
    <property type="entry name" value="SpoU_sub_bind"/>
    <property type="match status" value="1"/>
</dbReference>
<evidence type="ECO:0000256" key="1">
    <source>
        <dbReference type="ARBA" id="ARBA00022603"/>
    </source>
</evidence>
<dbReference type="InterPro" id="IPR029064">
    <property type="entry name" value="Ribosomal_eL30-like_sf"/>
</dbReference>
<organism evidence="4">
    <name type="scientific">marine metagenome</name>
    <dbReference type="NCBI Taxonomy" id="408172"/>
    <lineage>
        <taxon>unclassified sequences</taxon>
        <taxon>metagenomes</taxon>
        <taxon>ecological metagenomes</taxon>
    </lineage>
</organism>
<dbReference type="PANTHER" id="PTHR46429">
    <property type="entry name" value="23S RRNA (GUANOSINE-2'-O-)-METHYLTRANSFERASE RLMB"/>
    <property type="match status" value="1"/>
</dbReference>
<dbReference type="Gene3D" id="3.40.1280.10">
    <property type="match status" value="1"/>
</dbReference>
<sequence length="202" mass="23181">MKKTTFYIVGKHAVTEALKNPNRNVLRVFLTEESKKNLNRENQHLNLLKNINIFYKTKKELDKYCSKDKINHQGLVAEIEHLETFSIKDFVNDNSNRNNINLVALEEVTDPRNIGSIIRSAASFNMDGIIVKERAYPSESKLLYKSASGCTELINIFEVSNINTALKYLKSKNFWISGFDSKSKKDFTQHDWTGNNVLLFGS</sequence>
<dbReference type="Gene3D" id="3.30.1330.30">
    <property type="match status" value="1"/>
</dbReference>
<dbReference type="InterPro" id="IPR029028">
    <property type="entry name" value="Alpha/beta_knot_MTases"/>
</dbReference>
<dbReference type="GO" id="GO:0008173">
    <property type="term" value="F:RNA methyltransferase activity"/>
    <property type="evidence" value="ECO:0007669"/>
    <property type="project" value="InterPro"/>
</dbReference>
<protein>
    <recommendedName>
        <fullName evidence="3">RNA 2-O ribose methyltransferase substrate binding domain-containing protein</fullName>
    </recommendedName>
</protein>
<dbReference type="Pfam" id="PF08032">
    <property type="entry name" value="SpoU_sub_bind"/>
    <property type="match status" value="1"/>
</dbReference>
<dbReference type="InterPro" id="IPR004441">
    <property type="entry name" value="rRNA_MeTrfase_TrmH"/>
</dbReference>
<dbReference type="InterPro" id="IPR013123">
    <property type="entry name" value="SpoU_subst-bd"/>
</dbReference>
<reference evidence="4" key="1">
    <citation type="submission" date="2018-05" db="EMBL/GenBank/DDBJ databases">
        <authorList>
            <person name="Lanie J.A."/>
            <person name="Ng W.-L."/>
            <person name="Kazmierczak K.M."/>
            <person name="Andrzejewski T.M."/>
            <person name="Davidsen T.M."/>
            <person name="Wayne K.J."/>
            <person name="Tettelin H."/>
            <person name="Glass J.I."/>
            <person name="Rusch D."/>
            <person name="Podicherti R."/>
            <person name="Tsui H.-C.T."/>
            <person name="Winkler M.E."/>
        </authorList>
    </citation>
    <scope>NUCLEOTIDE SEQUENCE</scope>
</reference>
<proteinExistence type="predicted"/>
<feature type="non-terminal residue" evidence="4">
    <location>
        <position position="1"/>
    </location>
</feature>
<dbReference type="PANTHER" id="PTHR46429:SF1">
    <property type="entry name" value="23S RRNA (GUANOSINE-2'-O-)-METHYLTRANSFERASE RLMB"/>
    <property type="match status" value="1"/>
</dbReference>
<dbReference type="AlphaFoldDB" id="A0A382Y1Q7"/>
<dbReference type="GO" id="GO:0032259">
    <property type="term" value="P:methylation"/>
    <property type="evidence" value="ECO:0007669"/>
    <property type="project" value="UniProtKB-KW"/>
</dbReference>
<dbReference type="Pfam" id="PF00588">
    <property type="entry name" value="SpoU_methylase"/>
    <property type="match status" value="1"/>
</dbReference>
<keyword evidence="1" id="KW-0489">Methyltransferase</keyword>
<dbReference type="GO" id="GO:0003723">
    <property type="term" value="F:RNA binding"/>
    <property type="evidence" value="ECO:0007669"/>
    <property type="project" value="InterPro"/>
</dbReference>
<dbReference type="EMBL" id="UINC01171894">
    <property type="protein sequence ID" value="SVD76701.1"/>
    <property type="molecule type" value="Genomic_DNA"/>
</dbReference>
<dbReference type="GO" id="GO:0005829">
    <property type="term" value="C:cytosol"/>
    <property type="evidence" value="ECO:0007669"/>
    <property type="project" value="TreeGrafter"/>
</dbReference>
<dbReference type="InterPro" id="IPR001537">
    <property type="entry name" value="SpoU_MeTrfase"/>
</dbReference>
<feature type="domain" description="RNA 2-O ribose methyltransferase substrate binding" evidence="3">
    <location>
        <begin position="7"/>
        <end position="85"/>
    </location>
</feature>
<feature type="non-terminal residue" evidence="4">
    <location>
        <position position="202"/>
    </location>
</feature>
<dbReference type="GO" id="GO:0006396">
    <property type="term" value="P:RNA processing"/>
    <property type="evidence" value="ECO:0007669"/>
    <property type="project" value="InterPro"/>
</dbReference>
<accession>A0A382Y1Q7</accession>
<evidence type="ECO:0000313" key="4">
    <source>
        <dbReference type="EMBL" id="SVD76701.1"/>
    </source>
</evidence>
<dbReference type="SUPFAM" id="SSF75217">
    <property type="entry name" value="alpha/beta knot"/>
    <property type="match status" value="1"/>
</dbReference>
<name>A0A382Y1Q7_9ZZZZ</name>